<evidence type="ECO:0000256" key="4">
    <source>
        <dbReference type="ARBA" id="ARBA00022989"/>
    </source>
</evidence>
<sequence>MESISEFTAQYPIVETVGALAVLLVLAFLANFLVKRVLLRVVEHLLSRTPLGQRPDIRVQEVNRRLANIVPAIIISSGIALVPHMPVAAITVVKNVANAFVILTLAMALAAAIDVGEAIYRRGPKASLKPIKGYVQIFKISIYAIAAILIIAALIDQSPLILLSGLGAMAAVLILVFQDTLLSLVAGVQISSTDMVRLGDWIEMPAADADGDVIEISLYTVRVQNWDKTITSIPIRKLVTDSFKNWRGMTESGGRRIKRAIHLDQTSIRFLDPEEIDFLHGFRHLTPYLDQKQEELRGWNAGLGDKGEVKANTRRLTNVGTFRAYVEAYLRNHPRIHQNMSLMVRQLQPGREGLPIELYCFTTTTVWRDYEAIQSDIFDHLFALLPEFGLRVFQDPVGSDFRQLGRQ</sequence>
<reference evidence="10" key="1">
    <citation type="submission" date="2018-07" db="EMBL/GenBank/DDBJ databases">
        <authorList>
            <person name="Liu B.-T."/>
            <person name="Du Z."/>
        </authorList>
    </citation>
    <scope>NUCLEOTIDE SEQUENCE [LARGE SCALE GENOMIC DNA]</scope>
    <source>
        <strain evidence="10">XYN52</strain>
    </source>
</reference>
<dbReference type="InterPro" id="IPR006685">
    <property type="entry name" value="MscS_channel_2nd"/>
</dbReference>
<dbReference type="EMBL" id="QQNH01000014">
    <property type="protein sequence ID" value="RDE08613.1"/>
    <property type="molecule type" value="Genomic_DNA"/>
</dbReference>
<feature type="transmembrane region" description="Helical" evidence="6">
    <location>
        <begin position="161"/>
        <end position="188"/>
    </location>
</feature>
<dbReference type="SUPFAM" id="SSF50182">
    <property type="entry name" value="Sm-like ribonucleoproteins"/>
    <property type="match status" value="1"/>
</dbReference>
<feature type="transmembrane region" description="Helical" evidence="6">
    <location>
        <begin position="96"/>
        <end position="116"/>
    </location>
</feature>
<proteinExistence type="inferred from homology"/>
<dbReference type="GO" id="GO:0008381">
    <property type="term" value="F:mechanosensitive monoatomic ion channel activity"/>
    <property type="evidence" value="ECO:0007669"/>
    <property type="project" value="InterPro"/>
</dbReference>
<evidence type="ECO:0000259" key="7">
    <source>
        <dbReference type="Pfam" id="PF00924"/>
    </source>
</evidence>
<dbReference type="InterPro" id="IPR049278">
    <property type="entry name" value="MS_channel_C"/>
</dbReference>
<dbReference type="Gene3D" id="2.30.30.60">
    <property type="match status" value="1"/>
</dbReference>
<dbReference type="Proteomes" id="UP000253759">
    <property type="component" value="Unassembled WGS sequence"/>
</dbReference>
<dbReference type="PANTHER" id="PTHR30414:SF0">
    <property type="entry name" value="MINICONDUCTANCE MECHANOSENSITIVE CHANNEL YBDG"/>
    <property type="match status" value="1"/>
</dbReference>
<keyword evidence="4 6" id="KW-1133">Transmembrane helix</keyword>
<evidence type="ECO:0000256" key="2">
    <source>
        <dbReference type="ARBA" id="ARBA00008017"/>
    </source>
</evidence>
<gene>
    <name evidence="9" type="ORF">DVH29_10650</name>
</gene>
<comment type="subcellular location">
    <subcellularLocation>
        <location evidence="1">Endomembrane system</location>
        <topology evidence="1">Multi-pass membrane protein</topology>
    </subcellularLocation>
</comment>
<dbReference type="InterPro" id="IPR023408">
    <property type="entry name" value="MscS_beta-dom_sf"/>
</dbReference>
<dbReference type="GO" id="GO:0012505">
    <property type="term" value="C:endomembrane system"/>
    <property type="evidence" value="ECO:0007669"/>
    <property type="project" value="UniProtKB-SubCell"/>
</dbReference>
<feature type="transmembrane region" description="Helical" evidence="6">
    <location>
        <begin position="66"/>
        <end position="90"/>
    </location>
</feature>
<evidence type="ECO:0000313" key="9">
    <source>
        <dbReference type="EMBL" id="RDE08613.1"/>
    </source>
</evidence>
<comment type="caution">
    <text evidence="9">The sequence shown here is derived from an EMBL/GenBank/DDBJ whole genome shotgun (WGS) entry which is preliminary data.</text>
</comment>
<dbReference type="GO" id="GO:0071470">
    <property type="term" value="P:cellular response to osmotic stress"/>
    <property type="evidence" value="ECO:0007669"/>
    <property type="project" value="InterPro"/>
</dbReference>
<organism evidence="9 10">
    <name type="scientific">Pelagibacterium lacus</name>
    <dbReference type="NCBI Taxonomy" id="2282655"/>
    <lineage>
        <taxon>Bacteria</taxon>
        <taxon>Pseudomonadati</taxon>
        <taxon>Pseudomonadota</taxon>
        <taxon>Alphaproteobacteria</taxon>
        <taxon>Hyphomicrobiales</taxon>
        <taxon>Devosiaceae</taxon>
        <taxon>Pelagibacterium</taxon>
    </lineage>
</organism>
<dbReference type="GO" id="GO:0005886">
    <property type="term" value="C:plasma membrane"/>
    <property type="evidence" value="ECO:0007669"/>
    <property type="project" value="TreeGrafter"/>
</dbReference>
<comment type="similarity">
    <text evidence="2">Belongs to the MscS (TC 1.A.23) family.</text>
</comment>
<evidence type="ECO:0000256" key="6">
    <source>
        <dbReference type="SAM" id="Phobius"/>
    </source>
</evidence>
<dbReference type="Pfam" id="PF21082">
    <property type="entry name" value="MS_channel_3rd"/>
    <property type="match status" value="1"/>
</dbReference>
<dbReference type="InterPro" id="IPR030192">
    <property type="entry name" value="YbdG"/>
</dbReference>
<feature type="transmembrane region" description="Helical" evidence="6">
    <location>
        <begin position="12"/>
        <end position="34"/>
    </location>
</feature>
<dbReference type="Pfam" id="PF00924">
    <property type="entry name" value="MS_channel_2nd"/>
    <property type="match status" value="1"/>
</dbReference>
<feature type="domain" description="Mechanosensitive ion channel MscS" evidence="7">
    <location>
        <begin position="179"/>
        <end position="247"/>
    </location>
</feature>
<evidence type="ECO:0000313" key="10">
    <source>
        <dbReference type="Proteomes" id="UP000253759"/>
    </source>
</evidence>
<dbReference type="AlphaFoldDB" id="A0A369W2M5"/>
<keyword evidence="3 6" id="KW-0812">Transmembrane</keyword>
<evidence type="ECO:0000256" key="1">
    <source>
        <dbReference type="ARBA" id="ARBA00004127"/>
    </source>
</evidence>
<dbReference type="InterPro" id="IPR010920">
    <property type="entry name" value="LSM_dom_sf"/>
</dbReference>
<dbReference type="OrthoDB" id="9814206at2"/>
<keyword evidence="10" id="KW-1185">Reference proteome</keyword>
<evidence type="ECO:0000256" key="5">
    <source>
        <dbReference type="ARBA" id="ARBA00023136"/>
    </source>
</evidence>
<dbReference type="PANTHER" id="PTHR30414">
    <property type="entry name" value="MINICONDUCTANCE MECHANOSENSITIVE CHANNEL YBDG"/>
    <property type="match status" value="1"/>
</dbReference>
<protein>
    <submittedName>
        <fullName evidence="9">Mechanosensitive ion channel family protein</fullName>
    </submittedName>
</protein>
<feature type="transmembrane region" description="Helical" evidence="6">
    <location>
        <begin position="137"/>
        <end position="155"/>
    </location>
</feature>
<evidence type="ECO:0000256" key="3">
    <source>
        <dbReference type="ARBA" id="ARBA00022692"/>
    </source>
</evidence>
<evidence type="ECO:0000259" key="8">
    <source>
        <dbReference type="Pfam" id="PF21082"/>
    </source>
</evidence>
<name>A0A369W2M5_9HYPH</name>
<feature type="domain" description="Mechanosensitive ion channel MscS C-terminal" evidence="8">
    <location>
        <begin position="330"/>
        <end position="390"/>
    </location>
</feature>
<keyword evidence="5 6" id="KW-0472">Membrane</keyword>
<accession>A0A369W2M5</accession>